<sequence length="168" mass="18910">MTRLRCKGRRRGDLSDDFTGGTAYACLLLKFPHGSFPRSLALINRSSGEFCERLLMSDPPCVDQDGALVGHPSDHWYRITLLDNVVGVQPVRDSVDGPEGISENLRSAYHSISQMNSSVKLAAATSRADRNRALQEPRLYRRERGQSHSTPLARLPRLEKPSRVRRWP</sequence>
<dbReference type="HOGENOM" id="CLU_1583503_0_0_11"/>
<protein>
    <submittedName>
        <fullName evidence="2">Uncharacterized protein</fullName>
    </submittedName>
</protein>
<evidence type="ECO:0000313" key="3">
    <source>
        <dbReference type="Proteomes" id="UP000018291"/>
    </source>
</evidence>
<dbReference type="AlphaFoldDB" id="R4Z6M9"/>
<dbReference type="EMBL" id="CANL01000076">
    <property type="protein sequence ID" value="CCM65466.1"/>
    <property type="molecule type" value="Genomic_DNA"/>
</dbReference>
<comment type="caution">
    <text evidence="2">The sequence shown here is derived from an EMBL/GenBank/DDBJ whole genome shotgun (WGS) entry which is preliminary data.</text>
</comment>
<gene>
    <name evidence="2" type="ORF">BN381_780015</name>
</gene>
<evidence type="ECO:0000313" key="2">
    <source>
        <dbReference type="EMBL" id="CCM65466.1"/>
    </source>
</evidence>
<proteinExistence type="predicted"/>
<reference evidence="2 3" key="1">
    <citation type="journal article" date="2013" name="ISME J.">
        <title>Metabolic model for the filamentous 'Candidatus Microthrix parvicella' based on genomic and metagenomic analyses.</title>
        <authorList>
            <person name="Jon McIlroy S."/>
            <person name="Kristiansen R."/>
            <person name="Albertsen M."/>
            <person name="Michael Karst S."/>
            <person name="Rossetti S."/>
            <person name="Lund Nielsen J."/>
            <person name="Tandoi V."/>
            <person name="James Seviour R."/>
            <person name="Nielsen P.H."/>
        </authorList>
    </citation>
    <scope>NUCLEOTIDE SEQUENCE [LARGE SCALE GENOMIC DNA]</scope>
    <source>
        <strain evidence="2 3">RN1</strain>
    </source>
</reference>
<feature type="region of interest" description="Disordered" evidence="1">
    <location>
        <begin position="122"/>
        <end position="168"/>
    </location>
</feature>
<organism evidence="2 3">
    <name type="scientific">Candidatus Neomicrothrix parvicella RN1</name>
    <dbReference type="NCBI Taxonomy" id="1229780"/>
    <lineage>
        <taxon>Bacteria</taxon>
        <taxon>Bacillati</taxon>
        <taxon>Actinomycetota</taxon>
        <taxon>Acidimicrobiia</taxon>
        <taxon>Acidimicrobiales</taxon>
        <taxon>Microthrixaceae</taxon>
        <taxon>Candidatus Neomicrothrix</taxon>
    </lineage>
</organism>
<keyword evidence="3" id="KW-1185">Reference proteome</keyword>
<dbReference type="Proteomes" id="UP000018291">
    <property type="component" value="Unassembled WGS sequence"/>
</dbReference>
<accession>R4Z6M9</accession>
<dbReference type="STRING" id="1229780.BN381_780015"/>
<evidence type="ECO:0000256" key="1">
    <source>
        <dbReference type="SAM" id="MobiDB-lite"/>
    </source>
</evidence>
<name>R4Z6M9_9ACTN</name>
<feature type="compositionally biased region" description="Basic and acidic residues" evidence="1">
    <location>
        <begin position="127"/>
        <end position="146"/>
    </location>
</feature>